<evidence type="ECO:0000256" key="4">
    <source>
        <dbReference type="ARBA" id="ARBA00023015"/>
    </source>
</evidence>
<evidence type="ECO:0000313" key="12">
    <source>
        <dbReference type="Proteomes" id="UP000054771"/>
    </source>
</evidence>
<accession>A0A0U5GJQ0</accession>
<evidence type="ECO:0000256" key="6">
    <source>
        <dbReference type="ARBA" id="ARBA00023163"/>
    </source>
</evidence>
<dbReference type="Pfam" id="PF04082">
    <property type="entry name" value="Fungal_trans"/>
    <property type="match status" value="1"/>
</dbReference>
<name>A0A0U5GJQ0_ASPCI</name>
<evidence type="ECO:0000259" key="10">
    <source>
        <dbReference type="PROSITE" id="PS50048"/>
    </source>
</evidence>
<evidence type="ECO:0000256" key="1">
    <source>
        <dbReference type="ARBA" id="ARBA00004123"/>
    </source>
</evidence>
<dbReference type="Proteomes" id="UP000054771">
    <property type="component" value="Unassembled WGS sequence"/>
</dbReference>
<feature type="region of interest" description="Disordered" evidence="8">
    <location>
        <begin position="214"/>
        <end position="234"/>
    </location>
</feature>
<evidence type="ECO:0000256" key="8">
    <source>
        <dbReference type="SAM" id="MobiDB-lite"/>
    </source>
</evidence>
<dbReference type="GO" id="GO:0003677">
    <property type="term" value="F:DNA binding"/>
    <property type="evidence" value="ECO:0007669"/>
    <property type="project" value="UniProtKB-KW"/>
</dbReference>
<dbReference type="PROSITE" id="PS50048">
    <property type="entry name" value="ZN2_CY6_FUNGAL_2"/>
    <property type="match status" value="1"/>
</dbReference>
<gene>
    <name evidence="11" type="ORF">ASPCAL14603</name>
</gene>
<keyword evidence="5" id="KW-0238">DNA-binding</keyword>
<evidence type="ECO:0000256" key="2">
    <source>
        <dbReference type="ARBA" id="ARBA00022723"/>
    </source>
</evidence>
<dbReference type="InterPro" id="IPR007219">
    <property type="entry name" value="XnlR_reg_dom"/>
</dbReference>
<dbReference type="SMART" id="SM00066">
    <property type="entry name" value="GAL4"/>
    <property type="match status" value="1"/>
</dbReference>
<evidence type="ECO:0000313" key="11">
    <source>
        <dbReference type="EMBL" id="CEL11501.1"/>
    </source>
</evidence>
<dbReference type="SUPFAM" id="SSF57701">
    <property type="entry name" value="Zn2/Cys6 DNA-binding domain"/>
    <property type="match status" value="1"/>
</dbReference>
<dbReference type="OMA" id="CHRPYIS"/>
<dbReference type="GO" id="GO:0005634">
    <property type="term" value="C:nucleus"/>
    <property type="evidence" value="ECO:0007669"/>
    <property type="project" value="UniProtKB-SubCell"/>
</dbReference>
<dbReference type="OrthoDB" id="2154091at2759"/>
<dbReference type="STRING" id="454130.A0A0U5GJQ0"/>
<keyword evidence="12" id="KW-1185">Reference proteome</keyword>
<keyword evidence="4" id="KW-0805">Transcription regulation</keyword>
<dbReference type="GO" id="GO:0008270">
    <property type="term" value="F:zinc ion binding"/>
    <property type="evidence" value="ECO:0007669"/>
    <property type="project" value="InterPro"/>
</dbReference>
<dbReference type="InterPro" id="IPR001138">
    <property type="entry name" value="Zn2Cys6_DnaBD"/>
</dbReference>
<keyword evidence="9" id="KW-1133">Transmembrane helix</keyword>
<dbReference type="PANTHER" id="PTHR31313:SF77">
    <property type="entry name" value="ZN(II)2CYS6 TRANSCRIPTION FACTOR (EUROFUNG)"/>
    <property type="match status" value="1"/>
</dbReference>
<evidence type="ECO:0000256" key="9">
    <source>
        <dbReference type="SAM" id="Phobius"/>
    </source>
</evidence>
<evidence type="ECO:0000256" key="7">
    <source>
        <dbReference type="ARBA" id="ARBA00023242"/>
    </source>
</evidence>
<dbReference type="PANTHER" id="PTHR31313">
    <property type="entry name" value="TY1 ENHANCER ACTIVATOR"/>
    <property type="match status" value="1"/>
</dbReference>
<keyword evidence="9" id="KW-0472">Membrane</keyword>
<keyword evidence="9" id="KW-0812">Transmembrane</keyword>
<keyword evidence="2" id="KW-0479">Metal-binding</keyword>
<reference evidence="12" key="1">
    <citation type="journal article" date="2016" name="Genome Announc.">
        <title>Draft genome sequences of fungus Aspergillus calidoustus.</title>
        <authorList>
            <person name="Horn F."/>
            <person name="Linde J."/>
            <person name="Mattern D.J."/>
            <person name="Walther G."/>
            <person name="Guthke R."/>
            <person name="Scherlach K."/>
            <person name="Martin K."/>
            <person name="Brakhage A.A."/>
            <person name="Petzke L."/>
            <person name="Valiante V."/>
        </authorList>
    </citation>
    <scope>NUCLEOTIDE SEQUENCE [LARGE SCALE GENOMIC DNA]</scope>
    <source>
        <strain evidence="12">SF006504</strain>
    </source>
</reference>
<dbReference type="InterPro" id="IPR036864">
    <property type="entry name" value="Zn2-C6_fun-type_DNA-bd_sf"/>
</dbReference>
<evidence type="ECO:0000256" key="5">
    <source>
        <dbReference type="ARBA" id="ARBA00023125"/>
    </source>
</evidence>
<feature type="domain" description="Zn(2)-C6 fungal-type" evidence="10">
    <location>
        <begin position="19"/>
        <end position="49"/>
    </location>
</feature>
<dbReference type="PROSITE" id="PS00463">
    <property type="entry name" value="ZN2_CY6_FUNGAL_1"/>
    <property type="match status" value="1"/>
</dbReference>
<dbReference type="GO" id="GO:0006351">
    <property type="term" value="P:DNA-templated transcription"/>
    <property type="evidence" value="ECO:0007669"/>
    <property type="project" value="InterPro"/>
</dbReference>
<protein>
    <recommendedName>
        <fullName evidence="10">Zn(2)-C6 fungal-type domain-containing protein</fullName>
    </recommendedName>
</protein>
<feature type="transmembrane region" description="Helical" evidence="9">
    <location>
        <begin position="658"/>
        <end position="676"/>
    </location>
</feature>
<dbReference type="Gene3D" id="4.10.240.10">
    <property type="entry name" value="Zn(2)-C6 fungal-type DNA-binding domain"/>
    <property type="match status" value="1"/>
</dbReference>
<sequence>MTPRQSTASKPPRKHVTTACNPCREGKVKCDGITPACTICRSKGKKCTYRSTDDKRKIPLRITIGVLAQRINQLSRYIQEQGLDVPSMGERDFKTMKDVFETVELKFEDINGTGKATSRPAIDASYDALEAALASQSHELPETGVIGLQTPQPTIHEPTLNVGEMLEPVSLGLDAAQPISQDTGMSASTAPVENNISSPNVASALLELADPGWRHPPPVEPPHEAAPLVGTSDEEEEDEVTNQLSCRLGKLQVTHGGQLRYFGSTSNFTLLDVLVEVAPASPVSITRGTQETLENAGLALDVDEPFEKHLLQLYFTWHDPCMHAVSEDVFWRSRAQKMYEGVDTPYYSRALSDAMCAVGASYESKYHPDLVTFPRSLAEFFGDRARLLVESDLETPSLATIQCLVILSAYEASCTRDTRGWLYSGMAMRLAFDLGLHLDMAPYVERGTILGEDAEARQVTFWAAYMSEQFWGYYLGRPTRNTTGGITVPKPGGMPNCPVPPLKWQQYGSPYLSKNMANLPNPLGLVCFQWVSLYEVMLPLTDVLYGNCEISKHRLQELTSNTVENLRRWKENLPPELKIYDTADFLQPLPHILALHMQYNQLMIHCHRPYISRHHIQPQPPQGPGHFHARSMCLESAIGIAKLLTIYERYYTFRRTNFQIVSFIFSAALILIFAVVPSSRHTERGAGGDQELLLHLSTCFRALDEMGSQFESAKRTSTLLNTLQREWQARRRSRAARGVKRKLDAVQHLTEHSVLGQGVHPQFESPETGLWGGLDAITDGHAAYAVDFIEPDLCNILLSEGIPRSFI</sequence>
<proteinExistence type="predicted"/>
<dbReference type="InterPro" id="IPR051615">
    <property type="entry name" value="Transcr_Regulatory_Elem"/>
</dbReference>
<dbReference type="EMBL" id="CDMC01000027">
    <property type="protein sequence ID" value="CEL11501.1"/>
    <property type="molecule type" value="Genomic_DNA"/>
</dbReference>
<dbReference type="Pfam" id="PF00172">
    <property type="entry name" value="Zn_clus"/>
    <property type="match status" value="1"/>
</dbReference>
<organism evidence="11 12">
    <name type="scientific">Aspergillus calidoustus</name>
    <dbReference type="NCBI Taxonomy" id="454130"/>
    <lineage>
        <taxon>Eukaryota</taxon>
        <taxon>Fungi</taxon>
        <taxon>Dikarya</taxon>
        <taxon>Ascomycota</taxon>
        <taxon>Pezizomycotina</taxon>
        <taxon>Eurotiomycetes</taxon>
        <taxon>Eurotiomycetidae</taxon>
        <taxon>Eurotiales</taxon>
        <taxon>Aspergillaceae</taxon>
        <taxon>Aspergillus</taxon>
        <taxon>Aspergillus subgen. Nidulantes</taxon>
    </lineage>
</organism>
<dbReference type="AlphaFoldDB" id="A0A0U5GJQ0"/>
<keyword evidence="3" id="KW-0862">Zinc</keyword>
<dbReference type="SMART" id="SM00906">
    <property type="entry name" value="Fungal_trans"/>
    <property type="match status" value="1"/>
</dbReference>
<dbReference type="GO" id="GO:0000981">
    <property type="term" value="F:DNA-binding transcription factor activity, RNA polymerase II-specific"/>
    <property type="evidence" value="ECO:0007669"/>
    <property type="project" value="InterPro"/>
</dbReference>
<keyword evidence="7" id="KW-0539">Nucleus</keyword>
<evidence type="ECO:0000256" key="3">
    <source>
        <dbReference type="ARBA" id="ARBA00022833"/>
    </source>
</evidence>
<dbReference type="CDD" id="cd12148">
    <property type="entry name" value="fungal_TF_MHR"/>
    <property type="match status" value="1"/>
</dbReference>
<keyword evidence="6" id="KW-0804">Transcription</keyword>
<dbReference type="CDD" id="cd00067">
    <property type="entry name" value="GAL4"/>
    <property type="match status" value="1"/>
</dbReference>
<comment type="subcellular location">
    <subcellularLocation>
        <location evidence="1">Nucleus</location>
    </subcellularLocation>
</comment>